<keyword evidence="1" id="KW-1185">Reference proteome</keyword>
<evidence type="ECO:0000313" key="2">
    <source>
        <dbReference type="WBParaSite" id="nRc.2.0.1.t18220-RA"/>
    </source>
</evidence>
<evidence type="ECO:0000313" key="1">
    <source>
        <dbReference type="Proteomes" id="UP000887565"/>
    </source>
</evidence>
<reference evidence="2" key="1">
    <citation type="submission" date="2022-11" db="UniProtKB">
        <authorList>
            <consortium name="WormBaseParasite"/>
        </authorList>
    </citation>
    <scope>IDENTIFICATION</scope>
</reference>
<dbReference type="Proteomes" id="UP000887565">
    <property type="component" value="Unplaced"/>
</dbReference>
<organism evidence="1 2">
    <name type="scientific">Romanomermis culicivorax</name>
    <name type="common">Nematode worm</name>
    <dbReference type="NCBI Taxonomy" id="13658"/>
    <lineage>
        <taxon>Eukaryota</taxon>
        <taxon>Metazoa</taxon>
        <taxon>Ecdysozoa</taxon>
        <taxon>Nematoda</taxon>
        <taxon>Enoplea</taxon>
        <taxon>Dorylaimia</taxon>
        <taxon>Mermithida</taxon>
        <taxon>Mermithoidea</taxon>
        <taxon>Mermithidae</taxon>
        <taxon>Romanomermis</taxon>
    </lineage>
</organism>
<proteinExistence type="predicted"/>
<accession>A0A915IXS2</accession>
<protein>
    <submittedName>
        <fullName evidence="2">DUF4371 domain-containing protein</fullName>
    </submittedName>
</protein>
<name>A0A915IXS2_ROMCU</name>
<dbReference type="AlphaFoldDB" id="A0A915IXS2"/>
<sequence>MLYFLIVDESSDCRSRPAIVLLNRARIPPSSCTSFWPFVQDKKQKIQRVENIIGLIGCVEKQMSPLYSVIEKQEKRRKIRTEYVDN</sequence>
<dbReference type="WBParaSite" id="nRc.2.0.1.t18220-RA">
    <property type="protein sequence ID" value="nRc.2.0.1.t18220-RA"/>
    <property type="gene ID" value="nRc.2.0.1.g18220"/>
</dbReference>